<organism evidence="1 2">
    <name type="scientific">Plakobranchus ocellatus</name>
    <dbReference type="NCBI Taxonomy" id="259542"/>
    <lineage>
        <taxon>Eukaryota</taxon>
        <taxon>Metazoa</taxon>
        <taxon>Spiralia</taxon>
        <taxon>Lophotrochozoa</taxon>
        <taxon>Mollusca</taxon>
        <taxon>Gastropoda</taxon>
        <taxon>Heterobranchia</taxon>
        <taxon>Euthyneura</taxon>
        <taxon>Panpulmonata</taxon>
        <taxon>Sacoglossa</taxon>
        <taxon>Placobranchoidea</taxon>
        <taxon>Plakobranchidae</taxon>
        <taxon>Plakobranchus</taxon>
    </lineage>
</organism>
<comment type="caution">
    <text evidence="1">The sequence shown here is derived from an EMBL/GenBank/DDBJ whole genome shotgun (WGS) entry which is preliminary data.</text>
</comment>
<evidence type="ECO:0000313" key="2">
    <source>
        <dbReference type="Proteomes" id="UP000735302"/>
    </source>
</evidence>
<protein>
    <submittedName>
        <fullName evidence="1">Uncharacterized protein</fullName>
    </submittedName>
</protein>
<dbReference type="Proteomes" id="UP000735302">
    <property type="component" value="Unassembled WGS sequence"/>
</dbReference>
<accession>A0AAV3Y3C6</accession>
<dbReference type="AlphaFoldDB" id="A0AAV3Y3C6"/>
<evidence type="ECO:0000313" key="1">
    <source>
        <dbReference type="EMBL" id="GFN77339.1"/>
    </source>
</evidence>
<gene>
    <name evidence="1" type="ORF">PoB_000384500</name>
</gene>
<name>A0AAV3Y3C6_9GAST</name>
<reference evidence="1 2" key="1">
    <citation type="journal article" date="2021" name="Elife">
        <title>Chloroplast acquisition without the gene transfer in kleptoplastic sea slugs, Plakobranchus ocellatus.</title>
        <authorList>
            <person name="Maeda T."/>
            <person name="Takahashi S."/>
            <person name="Yoshida T."/>
            <person name="Shimamura S."/>
            <person name="Takaki Y."/>
            <person name="Nagai Y."/>
            <person name="Toyoda A."/>
            <person name="Suzuki Y."/>
            <person name="Arimoto A."/>
            <person name="Ishii H."/>
            <person name="Satoh N."/>
            <person name="Nishiyama T."/>
            <person name="Hasebe M."/>
            <person name="Maruyama T."/>
            <person name="Minagawa J."/>
            <person name="Obokata J."/>
            <person name="Shigenobu S."/>
        </authorList>
    </citation>
    <scope>NUCLEOTIDE SEQUENCE [LARGE SCALE GENOMIC DNA]</scope>
</reference>
<keyword evidence="2" id="KW-1185">Reference proteome</keyword>
<proteinExistence type="predicted"/>
<dbReference type="EMBL" id="BLXT01000469">
    <property type="protein sequence ID" value="GFN77339.1"/>
    <property type="molecule type" value="Genomic_DNA"/>
</dbReference>
<sequence>MTKSRREEYKENYVEGVEEVEKEEKNERARVHNKVISGFQALRQVRAPVAGLNTIDRRVPADLRTDSQVTVPPTP</sequence>